<dbReference type="AlphaFoldDB" id="A0A6J5V306"/>
<protein>
    <submittedName>
        <fullName evidence="1">Uncharacterized protein</fullName>
    </submittedName>
</protein>
<evidence type="ECO:0000313" key="1">
    <source>
        <dbReference type="EMBL" id="CAB4281765.1"/>
    </source>
</evidence>
<name>A0A6J5V306_PRUAR</name>
<reference evidence="1 2" key="1">
    <citation type="submission" date="2020-05" db="EMBL/GenBank/DDBJ databases">
        <authorList>
            <person name="Campoy J."/>
            <person name="Schneeberger K."/>
            <person name="Spophaly S."/>
        </authorList>
    </citation>
    <scope>NUCLEOTIDE SEQUENCE [LARGE SCALE GENOMIC DNA]</scope>
    <source>
        <strain evidence="1">PruArmRojPasFocal</strain>
    </source>
</reference>
<organism evidence="1 2">
    <name type="scientific">Prunus armeniaca</name>
    <name type="common">Apricot</name>
    <name type="synonym">Armeniaca vulgaris</name>
    <dbReference type="NCBI Taxonomy" id="36596"/>
    <lineage>
        <taxon>Eukaryota</taxon>
        <taxon>Viridiplantae</taxon>
        <taxon>Streptophyta</taxon>
        <taxon>Embryophyta</taxon>
        <taxon>Tracheophyta</taxon>
        <taxon>Spermatophyta</taxon>
        <taxon>Magnoliopsida</taxon>
        <taxon>eudicotyledons</taxon>
        <taxon>Gunneridae</taxon>
        <taxon>Pentapetalae</taxon>
        <taxon>rosids</taxon>
        <taxon>fabids</taxon>
        <taxon>Rosales</taxon>
        <taxon>Rosaceae</taxon>
        <taxon>Amygdaloideae</taxon>
        <taxon>Amygdaleae</taxon>
        <taxon>Prunus</taxon>
    </lineage>
</organism>
<proteinExistence type="predicted"/>
<dbReference type="Proteomes" id="UP000507222">
    <property type="component" value="Unassembled WGS sequence"/>
</dbReference>
<gene>
    <name evidence="1" type="ORF">CURHAP_LOCUS34916</name>
</gene>
<sequence>MMIALAPREIIGQMAVLSPDALSLSLFSGHAGRQPLRSPDTGDPVLSLIVPFPPIRSRHVSRTLSLCVDAATFLTRMSMPTYTRVQPYCTQQVSFHHLFGSSPKEPVQLKDDYTPEGRGGKFQIALRSINLYVRKEEHKYILLKG</sequence>
<dbReference type="EMBL" id="CAEKDK010000006">
    <property type="protein sequence ID" value="CAB4281765.1"/>
    <property type="molecule type" value="Genomic_DNA"/>
</dbReference>
<evidence type="ECO:0000313" key="2">
    <source>
        <dbReference type="Proteomes" id="UP000507222"/>
    </source>
</evidence>
<accession>A0A6J5V306</accession>